<dbReference type="Gene3D" id="1.10.1740.10">
    <property type="match status" value="1"/>
</dbReference>
<proteinExistence type="inferred from homology"/>
<dbReference type="InterPro" id="IPR013249">
    <property type="entry name" value="RNA_pol_sigma70_r4_t2"/>
</dbReference>
<dbReference type="InterPro" id="IPR036388">
    <property type="entry name" value="WH-like_DNA-bd_sf"/>
</dbReference>
<keyword evidence="3" id="KW-0731">Sigma factor</keyword>
<feature type="domain" description="RNA polymerase sigma factor 70 region 4 type 2" evidence="6">
    <location>
        <begin position="129"/>
        <end position="180"/>
    </location>
</feature>
<keyword evidence="4" id="KW-0804">Transcription</keyword>
<evidence type="ECO:0000256" key="3">
    <source>
        <dbReference type="ARBA" id="ARBA00023082"/>
    </source>
</evidence>
<dbReference type="Pfam" id="PF04542">
    <property type="entry name" value="Sigma70_r2"/>
    <property type="match status" value="1"/>
</dbReference>
<dbReference type="Pfam" id="PF08281">
    <property type="entry name" value="Sigma70_r4_2"/>
    <property type="match status" value="1"/>
</dbReference>
<evidence type="ECO:0000313" key="8">
    <source>
        <dbReference type="Proteomes" id="UP000198569"/>
    </source>
</evidence>
<reference evidence="8" key="1">
    <citation type="submission" date="2016-10" db="EMBL/GenBank/DDBJ databases">
        <authorList>
            <person name="Varghese N."/>
            <person name="Submissions S."/>
        </authorList>
    </citation>
    <scope>NUCLEOTIDE SEQUENCE [LARGE SCALE GENOMIC DNA]</scope>
    <source>
        <strain evidence="8">DSM 15718</strain>
    </source>
</reference>
<gene>
    <name evidence="7" type="ORF">SAMN05444338_106208</name>
</gene>
<sequence>MNKDTINTSFFIHQLKEGENAAFETLYQLYFQKLFHFANSYIEDEEEAKEIVQNIYFKLWKKRAKLELDLNLHSYLFKMVKNACLDYFKHQKVRANYKDFCDSERKSINHIALLDEESTLYIENELLEKINKSVDKLPEACKRIFIKSRFQGLKHKEIAEELNISTKTVENQLTKALKFLRMELKEYTALFL</sequence>
<dbReference type="PANTHER" id="PTHR43133">
    <property type="entry name" value="RNA POLYMERASE ECF-TYPE SIGMA FACTO"/>
    <property type="match status" value="1"/>
</dbReference>
<dbReference type="CDD" id="cd06171">
    <property type="entry name" value="Sigma70_r4"/>
    <property type="match status" value="1"/>
</dbReference>
<evidence type="ECO:0000259" key="5">
    <source>
        <dbReference type="Pfam" id="PF04542"/>
    </source>
</evidence>
<dbReference type="Proteomes" id="UP000198569">
    <property type="component" value="Unassembled WGS sequence"/>
</dbReference>
<dbReference type="STRING" id="229203.SAMN05444338_106208"/>
<accession>A0A1H2YJ50</accession>
<dbReference type="GO" id="GO:0016987">
    <property type="term" value="F:sigma factor activity"/>
    <property type="evidence" value="ECO:0007669"/>
    <property type="project" value="UniProtKB-KW"/>
</dbReference>
<feature type="domain" description="RNA polymerase sigma-70 region 2" evidence="5">
    <location>
        <begin position="26"/>
        <end position="92"/>
    </location>
</feature>
<dbReference type="PANTHER" id="PTHR43133:SF46">
    <property type="entry name" value="RNA POLYMERASE SIGMA-70 FACTOR ECF SUBFAMILY"/>
    <property type="match status" value="1"/>
</dbReference>
<dbReference type="InterPro" id="IPR014284">
    <property type="entry name" value="RNA_pol_sigma-70_dom"/>
</dbReference>
<dbReference type="RefSeq" id="WP_175513975.1">
    <property type="nucleotide sequence ID" value="NZ_FNMV01000006.1"/>
</dbReference>
<dbReference type="InterPro" id="IPR013324">
    <property type="entry name" value="RNA_pol_sigma_r3/r4-like"/>
</dbReference>
<dbReference type="InterPro" id="IPR013325">
    <property type="entry name" value="RNA_pol_sigma_r2"/>
</dbReference>
<dbReference type="InterPro" id="IPR014327">
    <property type="entry name" value="RNA_pol_sigma70_bacteroid"/>
</dbReference>
<protein>
    <submittedName>
        <fullName evidence="7">RNA polymerase sigma-70 factor, ECF subfamily</fullName>
    </submittedName>
</protein>
<keyword evidence="8" id="KW-1185">Reference proteome</keyword>
<evidence type="ECO:0000313" key="7">
    <source>
        <dbReference type="EMBL" id="SDX04838.1"/>
    </source>
</evidence>
<dbReference type="InterPro" id="IPR039425">
    <property type="entry name" value="RNA_pol_sigma-70-like"/>
</dbReference>
<evidence type="ECO:0000256" key="1">
    <source>
        <dbReference type="ARBA" id="ARBA00010641"/>
    </source>
</evidence>
<keyword evidence="2" id="KW-0805">Transcription regulation</keyword>
<dbReference type="NCBIfam" id="TIGR02937">
    <property type="entry name" value="sigma70-ECF"/>
    <property type="match status" value="1"/>
</dbReference>
<name>A0A1H2YJ50_9FLAO</name>
<dbReference type="NCBIfam" id="TIGR02985">
    <property type="entry name" value="Sig70_bacteroi1"/>
    <property type="match status" value="1"/>
</dbReference>
<dbReference type="InterPro" id="IPR007627">
    <property type="entry name" value="RNA_pol_sigma70_r2"/>
</dbReference>
<dbReference type="GO" id="GO:0006352">
    <property type="term" value="P:DNA-templated transcription initiation"/>
    <property type="evidence" value="ECO:0007669"/>
    <property type="project" value="InterPro"/>
</dbReference>
<evidence type="ECO:0000256" key="4">
    <source>
        <dbReference type="ARBA" id="ARBA00023163"/>
    </source>
</evidence>
<dbReference type="GO" id="GO:0003677">
    <property type="term" value="F:DNA binding"/>
    <property type="evidence" value="ECO:0007669"/>
    <property type="project" value="InterPro"/>
</dbReference>
<dbReference type="SUPFAM" id="SSF88946">
    <property type="entry name" value="Sigma2 domain of RNA polymerase sigma factors"/>
    <property type="match status" value="1"/>
</dbReference>
<comment type="similarity">
    <text evidence="1">Belongs to the sigma-70 factor family. ECF subfamily.</text>
</comment>
<organism evidence="7 8">
    <name type="scientific">Flavobacterium degerlachei</name>
    <dbReference type="NCBI Taxonomy" id="229203"/>
    <lineage>
        <taxon>Bacteria</taxon>
        <taxon>Pseudomonadati</taxon>
        <taxon>Bacteroidota</taxon>
        <taxon>Flavobacteriia</taxon>
        <taxon>Flavobacteriales</taxon>
        <taxon>Flavobacteriaceae</taxon>
        <taxon>Flavobacterium</taxon>
    </lineage>
</organism>
<dbReference type="SUPFAM" id="SSF88659">
    <property type="entry name" value="Sigma3 and sigma4 domains of RNA polymerase sigma factors"/>
    <property type="match status" value="1"/>
</dbReference>
<dbReference type="Gene3D" id="1.10.10.10">
    <property type="entry name" value="Winged helix-like DNA-binding domain superfamily/Winged helix DNA-binding domain"/>
    <property type="match status" value="1"/>
</dbReference>
<dbReference type="AlphaFoldDB" id="A0A1H2YJ50"/>
<evidence type="ECO:0000256" key="2">
    <source>
        <dbReference type="ARBA" id="ARBA00023015"/>
    </source>
</evidence>
<evidence type="ECO:0000259" key="6">
    <source>
        <dbReference type="Pfam" id="PF08281"/>
    </source>
</evidence>
<dbReference type="EMBL" id="FNMV01000006">
    <property type="protein sequence ID" value="SDX04838.1"/>
    <property type="molecule type" value="Genomic_DNA"/>
</dbReference>